<reference evidence="8 9" key="1">
    <citation type="journal article" date="2007" name="Proc. Natl. Acad. Sci. U.S.A.">
        <title>Dandruff-associated Malassezia genomes reveal convergent and divergent virulence traits shared with plant and human fungal pathogens.</title>
        <authorList>
            <person name="Xu J."/>
            <person name="Saunders C.W."/>
            <person name="Hu P."/>
            <person name="Grant R.A."/>
            <person name="Boekhout T."/>
            <person name="Kuramae E.E."/>
            <person name="Kronstad J.W."/>
            <person name="Deangelis Y.M."/>
            <person name="Reeder N.L."/>
            <person name="Johnstone K.R."/>
            <person name="Leland M."/>
            <person name="Fieno A.M."/>
            <person name="Begley W.M."/>
            <person name="Sun Y."/>
            <person name="Lacey M.P."/>
            <person name="Chaudhary T."/>
            <person name="Keough T."/>
            <person name="Chu L."/>
            <person name="Sears R."/>
            <person name="Yuan B."/>
            <person name="Dawson T.L.Jr."/>
        </authorList>
    </citation>
    <scope>NUCLEOTIDE SEQUENCE [LARGE SCALE GENOMIC DNA]</scope>
    <source>
        <strain evidence="9">ATCC MYA-4612 / CBS 7966</strain>
    </source>
</reference>
<evidence type="ECO:0000259" key="6">
    <source>
        <dbReference type="PROSITE" id="PS50090"/>
    </source>
</evidence>
<keyword evidence="2" id="KW-0238">DNA-binding</keyword>
<dbReference type="GeneID" id="5854326"/>
<dbReference type="GO" id="GO:0019185">
    <property type="term" value="C:snRNA-activating protein complex"/>
    <property type="evidence" value="ECO:0007669"/>
    <property type="project" value="TreeGrafter"/>
</dbReference>
<dbReference type="SMART" id="SM00717">
    <property type="entry name" value="SANT"/>
    <property type="match status" value="3"/>
</dbReference>
<dbReference type="PROSITE" id="PS50090">
    <property type="entry name" value="MYB_LIKE"/>
    <property type="match status" value="3"/>
</dbReference>
<keyword evidence="3" id="KW-0804">Transcription</keyword>
<evidence type="ECO:0000256" key="4">
    <source>
        <dbReference type="ARBA" id="ARBA00023242"/>
    </source>
</evidence>
<dbReference type="CDD" id="cd00167">
    <property type="entry name" value="SANT"/>
    <property type="match status" value="2"/>
</dbReference>
<dbReference type="PANTHER" id="PTHR46621">
    <property type="entry name" value="SNRNA-ACTIVATING PROTEIN COMPLEX SUBUNIT 4"/>
    <property type="match status" value="1"/>
</dbReference>
<evidence type="ECO:0000256" key="2">
    <source>
        <dbReference type="ARBA" id="ARBA00023125"/>
    </source>
</evidence>
<dbReference type="GO" id="GO:0000978">
    <property type="term" value="F:RNA polymerase II cis-regulatory region sequence-specific DNA binding"/>
    <property type="evidence" value="ECO:0007669"/>
    <property type="project" value="TreeGrafter"/>
</dbReference>
<dbReference type="GO" id="GO:0042796">
    <property type="term" value="P:snRNA transcription by RNA polymerase III"/>
    <property type="evidence" value="ECO:0007669"/>
    <property type="project" value="TreeGrafter"/>
</dbReference>
<keyword evidence="9" id="KW-1185">Reference proteome</keyword>
<name>A8Q6M0_MALGO</name>
<evidence type="ECO:0000256" key="5">
    <source>
        <dbReference type="SAM" id="Coils"/>
    </source>
</evidence>
<feature type="coiled-coil region" evidence="5">
    <location>
        <begin position="30"/>
        <end position="57"/>
    </location>
</feature>
<sequence>MWPNEDAELAALERLFDRINAIQNAGFAQEQSQQQALHALKNERQMIENALRQLDMSEGSSTNDEGLTIASVGPSIQYSLPLLHREEVNSIPLLCSHADERRRLRALISTPPWSSRDVDCLHTAVQNERTRQNILYGTPDSLDWNNIAMHVPYHTPADCRTRWNLYQRPGLNHARWSAAEKKDLLAYVDRTDTPSWEEAASILGTERTGFQALEMYQRSAKRSIEWTPELDQALLKAARALGPDWKAVALQLGYPVGCAFLCHQRHNKLKSQALVMGRWSPEEDAALRSAVARFGCDWKRVEICVHGRTGQQCRERWVGRLANIS</sequence>
<feature type="domain" description="Myb-like" evidence="6">
    <location>
        <begin position="112"/>
        <end position="167"/>
    </location>
</feature>
<feature type="domain" description="HTH myb-type" evidence="7">
    <location>
        <begin position="135"/>
        <end position="171"/>
    </location>
</feature>
<protein>
    <recommendedName>
        <fullName evidence="10">Myb-like domain-containing protein</fullName>
    </recommendedName>
</protein>
<dbReference type="Gene3D" id="1.10.10.60">
    <property type="entry name" value="Homeodomain-like"/>
    <property type="match status" value="2"/>
</dbReference>
<dbReference type="OrthoDB" id="2143914at2759"/>
<dbReference type="GO" id="GO:0042795">
    <property type="term" value="P:snRNA transcription by RNA polymerase II"/>
    <property type="evidence" value="ECO:0007669"/>
    <property type="project" value="TreeGrafter"/>
</dbReference>
<dbReference type="PANTHER" id="PTHR46621:SF1">
    <property type="entry name" value="SNRNA-ACTIVATING PROTEIN COMPLEX SUBUNIT 4"/>
    <property type="match status" value="1"/>
</dbReference>
<feature type="domain" description="Myb-like" evidence="6">
    <location>
        <begin position="168"/>
        <end position="220"/>
    </location>
</feature>
<dbReference type="SUPFAM" id="SSF46689">
    <property type="entry name" value="Homeodomain-like"/>
    <property type="match status" value="2"/>
</dbReference>
<dbReference type="InterPro" id="IPR009057">
    <property type="entry name" value="Homeodomain-like_sf"/>
</dbReference>
<dbReference type="InterPro" id="IPR001005">
    <property type="entry name" value="SANT/Myb"/>
</dbReference>
<dbReference type="PROSITE" id="PS51294">
    <property type="entry name" value="HTH_MYB"/>
    <property type="match status" value="2"/>
</dbReference>
<dbReference type="RefSeq" id="XP_001730019.1">
    <property type="nucleotide sequence ID" value="XM_001729967.1"/>
</dbReference>
<dbReference type="Pfam" id="PF13921">
    <property type="entry name" value="Myb_DNA-bind_6"/>
    <property type="match status" value="1"/>
</dbReference>
<evidence type="ECO:0008006" key="10">
    <source>
        <dbReference type="Google" id="ProtNLM"/>
    </source>
</evidence>
<evidence type="ECO:0000313" key="9">
    <source>
        <dbReference type="Proteomes" id="UP000008837"/>
    </source>
</evidence>
<keyword evidence="1" id="KW-0805">Transcription regulation</keyword>
<keyword evidence="4" id="KW-0539">Nucleus</keyword>
<gene>
    <name evidence="8" type="ORF">MGL_3005</name>
</gene>
<dbReference type="STRING" id="425265.A8Q6M0"/>
<proteinExistence type="predicted"/>
<dbReference type="InterPro" id="IPR017930">
    <property type="entry name" value="Myb_dom"/>
</dbReference>
<dbReference type="InParanoid" id="A8Q6M0"/>
<evidence type="ECO:0000313" key="8">
    <source>
        <dbReference type="EMBL" id="EDP42805.1"/>
    </source>
</evidence>
<dbReference type="GO" id="GO:0001006">
    <property type="term" value="F:RNA polymerase III type 3 promoter sequence-specific DNA binding"/>
    <property type="evidence" value="ECO:0007669"/>
    <property type="project" value="TreeGrafter"/>
</dbReference>
<dbReference type="InterPro" id="IPR051575">
    <property type="entry name" value="Myb-like_DNA-bd"/>
</dbReference>
<comment type="caution">
    <text evidence="8">The sequence shown here is derived from an EMBL/GenBank/DDBJ whole genome shotgun (WGS) entry which is preliminary data.</text>
</comment>
<dbReference type="EMBL" id="AAYY01000010">
    <property type="protein sequence ID" value="EDP42805.1"/>
    <property type="molecule type" value="Genomic_DNA"/>
</dbReference>
<dbReference type="Proteomes" id="UP000008837">
    <property type="component" value="Unassembled WGS sequence"/>
</dbReference>
<accession>A8Q6M0</accession>
<dbReference type="AlphaFoldDB" id="A8Q6M0"/>
<dbReference type="OMA" id="WVGRLAN"/>
<keyword evidence="5" id="KW-0175">Coiled coil</keyword>
<feature type="domain" description="HTH myb-type" evidence="7">
    <location>
        <begin position="271"/>
        <end position="325"/>
    </location>
</feature>
<dbReference type="KEGG" id="mgl:MGL_3005"/>
<evidence type="ECO:0000256" key="3">
    <source>
        <dbReference type="ARBA" id="ARBA00023163"/>
    </source>
</evidence>
<evidence type="ECO:0000256" key="1">
    <source>
        <dbReference type="ARBA" id="ARBA00023015"/>
    </source>
</evidence>
<feature type="domain" description="Myb-like" evidence="6">
    <location>
        <begin position="271"/>
        <end position="321"/>
    </location>
</feature>
<dbReference type="Pfam" id="PF00249">
    <property type="entry name" value="Myb_DNA-binding"/>
    <property type="match status" value="2"/>
</dbReference>
<evidence type="ECO:0000259" key="7">
    <source>
        <dbReference type="PROSITE" id="PS51294"/>
    </source>
</evidence>
<dbReference type="VEuPathDB" id="FungiDB:MGL_3005"/>
<organism evidence="8 9">
    <name type="scientific">Malassezia globosa (strain ATCC MYA-4612 / CBS 7966)</name>
    <name type="common">Dandruff-associated fungus</name>
    <dbReference type="NCBI Taxonomy" id="425265"/>
    <lineage>
        <taxon>Eukaryota</taxon>
        <taxon>Fungi</taxon>
        <taxon>Dikarya</taxon>
        <taxon>Basidiomycota</taxon>
        <taxon>Ustilaginomycotina</taxon>
        <taxon>Malasseziomycetes</taxon>
        <taxon>Malasseziales</taxon>
        <taxon>Malasseziaceae</taxon>
        <taxon>Malassezia</taxon>
    </lineage>
</organism>